<dbReference type="SUPFAM" id="SSF55753">
    <property type="entry name" value="Actin depolymerizing proteins"/>
    <property type="match status" value="1"/>
</dbReference>
<dbReference type="GO" id="GO:0051016">
    <property type="term" value="P:barbed-end actin filament capping"/>
    <property type="evidence" value="ECO:0007669"/>
    <property type="project" value="TreeGrafter"/>
</dbReference>
<dbReference type="GO" id="GO:0003785">
    <property type="term" value="F:actin monomer binding"/>
    <property type="evidence" value="ECO:0007669"/>
    <property type="project" value="TreeGrafter"/>
</dbReference>
<gene>
    <name evidence="9" type="ORF">CC80DRAFT_542991</name>
</gene>
<sequence length="350" mass="39191">MELTRIDTLQIGVKLLSRPKNPIRTKAQYSMEFSRAVLEAFETFETDSSLFALPLTLSDNVIQPLPPVTYPAKSQHTFQRALNQLEAVLDPLNALYLILRRNDFLVAITYAPYQANADIKKLLIDNRSNLIQRLGEQRFSTSIICKEIGEITDARSWNERDGEGSSWNDKVCEEGAACEIGNGDDSDKTNIKDLGFKKNQCRLCDRRMKNKIDDAALEALDHLYNAGACSLNIATEILTLNASLKSRLPSQVSSSLPTDRPSFTFYRHLSNEKLYFIFCSPDCASVRDRMMHTMAIPGLINVIARDSGIEVDRKIEIHDSGDLEFEEAGGRVGRFRSLYVGGGVVGTESR</sequence>
<dbReference type="GO" id="GO:0030042">
    <property type="term" value="P:actin filament depolymerization"/>
    <property type="evidence" value="ECO:0007669"/>
    <property type="project" value="TreeGrafter"/>
</dbReference>
<comment type="subcellular location">
    <subcellularLocation>
        <location evidence="1">Cytoplasm</location>
        <location evidence="1">Cytoskeleton</location>
    </subcellularLocation>
</comment>
<dbReference type="OrthoDB" id="10006997at2759"/>
<dbReference type="EMBL" id="ML976980">
    <property type="protein sequence ID" value="KAF1961623.1"/>
    <property type="molecule type" value="Genomic_DNA"/>
</dbReference>
<evidence type="ECO:0000256" key="6">
    <source>
        <dbReference type="ARBA" id="ARBA00023212"/>
    </source>
</evidence>
<keyword evidence="10" id="KW-1185">Reference proteome</keyword>
<dbReference type="PANTHER" id="PTHR13759:SF1">
    <property type="entry name" value="TWINFILIN"/>
    <property type="match status" value="1"/>
</dbReference>
<reference evidence="9" key="1">
    <citation type="journal article" date="2020" name="Stud. Mycol.">
        <title>101 Dothideomycetes genomes: a test case for predicting lifestyles and emergence of pathogens.</title>
        <authorList>
            <person name="Haridas S."/>
            <person name="Albert R."/>
            <person name="Binder M."/>
            <person name="Bloem J."/>
            <person name="Labutti K."/>
            <person name="Salamov A."/>
            <person name="Andreopoulos B."/>
            <person name="Baker S."/>
            <person name="Barry K."/>
            <person name="Bills G."/>
            <person name="Bluhm B."/>
            <person name="Cannon C."/>
            <person name="Castanera R."/>
            <person name="Culley D."/>
            <person name="Daum C."/>
            <person name="Ezra D."/>
            <person name="Gonzalez J."/>
            <person name="Henrissat B."/>
            <person name="Kuo A."/>
            <person name="Liang C."/>
            <person name="Lipzen A."/>
            <person name="Lutzoni F."/>
            <person name="Magnuson J."/>
            <person name="Mondo S."/>
            <person name="Nolan M."/>
            <person name="Ohm R."/>
            <person name="Pangilinan J."/>
            <person name="Park H.-J."/>
            <person name="Ramirez L."/>
            <person name="Alfaro M."/>
            <person name="Sun H."/>
            <person name="Tritt A."/>
            <person name="Yoshinaga Y."/>
            <person name="Zwiers L.-H."/>
            <person name="Turgeon B."/>
            <person name="Goodwin S."/>
            <person name="Spatafora J."/>
            <person name="Crous P."/>
            <person name="Grigoriev I."/>
        </authorList>
    </citation>
    <scope>NUCLEOTIDE SEQUENCE</scope>
    <source>
        <strain evidence="9">CBS 675.92</strain>
    </source>
</reference>
<name>A0A6A5U8Y4_9PLEO</name>
<feature type="domain" description="ADF-H" evidence="8">
    <location>
        <begin position="232"/>
        <end position="327"/>
    </location>
</feature>
<dbReference type="GO" id="GO:0051015">
    <property type="term" value="F:actin filament binding"/>
    <property type="evidence" value="ECO:0007669"/>
    <property type="project" value="TreeGrafter"/>
</dbReference>
<dbReference type="InterPro" id="IPR029006">
    <property type="entry name" value="ADF-H/Gelsolin-like_dom_sf"/>
</dbReference>
<proteinExistence type="inferred from homology"/>
<keyword evidence="4" id="KW-0677">Repeat</keyword>
<dbReference type="Gene3D" id="3.40.20.10">
    <property type="entry name" value="Severin"/>
    <property type="match status" value="1"/>
</dbReference>
<protein>
    <recommendedName>
        <fullName evidence="8">ADF-H domain-containing protein</fullName>
    </recommendedName>
</protein>
<evidence type="ECO:0000313" key="10">
    <source>
        <dbReference type="Proteomes" id="UP000800035"/>
    </source>
</evidence>
<dbReference type="Proteomes" id="UP000800035">
    <property type="component" value="Unassembled WGS sequence"/>
</dbReference>
<keyword evidence="5" id="KW-0009">Actin-binding</keyword>
<keyword evidence="3" id="KW-0963">Cytoplasm</keyword>
<dbReference type="PANTHER" id="PTHR13759">
    <property type="entry name" value="TWINFILIN"/>
    <property type="match status" value="1"/>
</dbReference>
<evidence type="ECO:0000256" key="3">
    <source>
        <dbReference type="ARBA" id="ARBA00022490"/>
    </source>
</evidence>
<comment type="similarity">
    <text evidence="2">Belongs to the actin-binding proteins ADF family. Twinfilin subfamily.</text>
</comment>
<evidence type="ECO:0000256" key="4">
    <source>
        <dbReference type="ARBA" id="ARBA00022737"/>
    </source>
</evidence>
<dbReference type="InterPro" id="IPR028458">
    <property type="entry name" value="Twinfilin"/>
</dbReference>
<evidence type="ECO:0000256" key="5">
    <source>
        <dbReference type="ARBA" id="ARBA00023203"/>
    </source>
</evidence>
<evidence type="ECO:0000256" key="7">
    <source>
        <dbReference type="ARBA" id="ARBA00038532"/>
    </source>
</evidence>
<keyword evidence="6" id="KW-0206">Cytoskeleton</keyword>
<comment type="subunit">
    <text evidence="7">Interacts with G-actin; ADP-actin form.</text>
</comment>
<dbReference type="GO" id="GO:0005737">
    <property type="term" value="C:cytoplasm"/>
    <property type="evidence" value="ECO:0007669"/>
    <property type="project" value="TreeGrafter"/>
</dbReference>
<dbReference type="GO" id="GO:0005884">
    <property type="term" value="C:actin filament"/>
    <property type="evidence" value="ECO:0007669"/>
    <property type="project" value="TreeGrafter"/>
</dbReference>
<organism evidence="9 10">
    <name type="scientific">Byssothecium circinans</name>
    <dbReference type="NCBI Taxonomy" id="147558"/>
    <lineage>
        <taxon>Eukaryota</taxon>
        <taxon>Fungi</taxon>
        <taxon>Dikarya</taxon>
        <taxon>Ascomycota</taxon>
        <taxon>Pezizomycotina</taxon>
        <taxon>Dothideomycetes</taxon>
        <taxon>Pleosporomycetidae</taxon>
        <taxon>Pleosporales</taxon>
        <taxon>Massarineae</taxon>
        <taxon>Massarinaceae</taxon>
        <taxon>Byssothecium</taxon>
    </lineage>
</organism>
<evidence type="ECO:0000259" key="8">
    <source>
        <dbReference type="Pfam" id="PF00241"/>
    </source>
</evidence>
<evidence type="ECO:0000256" key="2">
    <source>
        <dbReference type="ARBA" id="ARBA00009557"/>
    </source>
</evidence>
<accession>A0A6A5U8Y4</accession>
<dbReference type="AlphaFoldDB" id="A0A6A5U8Y4"/>
<dbReference type="Pfam" id="PF00241">
    <property type="entry name" value="Cofilin_ADF"/>
    <property type="match status" value="1"/>
</dbReference>
<dbReference type="InterPro" id="IPR002108">
    <property type="entry name" value="ADF-H"/>
</dbReference>
<evidence type="ECO:0000313" key="9">
    <source>
        <dbReference type="EMBL" id="KAF1961623.1"/>
    </source>
</evidence>
<evidence type="ECO:0000256" key="1">
    <source>
        <dbReference type="ARBA" id="ARBA00004245"/>
    </source>
</evidence>